<keyword evidence="3" id="KW-1185">Reference proteome</keyword>
<reference evidence="2" key="1">
    <citation type="submission" date="2023-10" db="EMBL/GenBank/DDBJ databases">
        <authorList>
            <person name="Chen Y."/>
            <person name="Shah S."/>
            <person name="Dougan E. K."/>
            <person name="Thang M."/>
            <person name="Chan C."/>
        </authorList>
    </citation>
    <scope>NUCLEOTIDE SEQUENCE [LARGE SCALE GENOMIC DNA]</scope>
</reference>
<accession>A0ABN9U8L7</accession>
<evidence type="ECO:0000256" key="1">
    <source>
        <dbReference type="SAM" id="MobiDB-lite"/>
    </source>
</evidence>
<evidence type="ECO:0000313" key="3">
    <source>
        <dbReference type="Proteomes" id="UP001189429"/>
    </source>
</evidence>
<dbReference type="EMBL" id="CAUYUJ010015520">
    <property type="protein sequence ID" value="CAK0855094.1"/>
    <property type="molecule type" value="Genomic_DNA"/>
</dbReference>
<organism evidence="2 3">
    <name type="scientific">Prorocentrum cordatum</name>
    <dbReference type="NCBI Taxonomy" id="2364126"/>
    <lineage>
        <taxon>Eukaryota</taxon>
        <taxon>Sar</taxon>
        <taxon>Alveolata</taxon>
        <taxon>Dinophyceae</taxon>
        <taxon>Prorocentrales</taxon>
        <taxon>Prorocentraceae</taxon>
        <taxon>Prorocentrum</taxon>
    </lineage>
</organism>
<name>A0ABN9U8L7_9DINO</name>
<feature type="non-terminal residue" evidence="2">
    <location>
        <position position="436"/>
    </location>
</feature>
<gene>
    <name evidence="2" type="ORF">PCOR1329_LOCUS45939</name>
</gene>
<feature type="compositionally biased region" description="Low complexity" evidence="1">
    <location>
        <begin position="198"/>
        <end position="210"/>
    </location>
</feature>
<protein>
    <submittedName>
        <fullName evidence="2">Uncharacterized protein</fullName>
    </submittedName>
</protein>
<evidence type="ECO:0000313" key="2">
    <source>
        <dbReference type="EMBL" id="CAK0855094.1"/>
    </source>
</evidence>
<dbReference type="Proteomes" id="UP001189429">
    <property type="component" value="Unassembled WGS sequence"/>
</dbReference>
<comment type="caution">
    <text evidence="2">The sequence shown here is derived from an EMBL/GenBank/DDBJ whole genome shotgun (WGS) entry which is preliminary data.</text>
</comment>
<proteinExistence type="predicted"/>
<sequence length="436" mass="46778">MHPRLSWGTVPFWLKPGPRGASQTVGLKSGLRVGGMSTVHLPPAGEIKAAVDGAPTSGPKAREGRRTLKQLSQRCPQVDASDENNLRLVVAMKSLGVTNVNLSTFKDWAKKVTGFVTDEQMVYLQPKADLTPTPAQRKWLVPEWKVKGAVDTETYWVFETGTPGDLLGSLPIRRRIGVTGTRDMGEQAGLLALGGGAATASGSRSSGAAAPTVEPAEQEETRKGEGNGEPAPAKPGYDPGAKRPCPGGGAGGAADKRQRPLPQQPSDPDHEKLWKGTAALFKGCKEDCKAGRYMSPDAMDGNNALFKVRMFTSWLADRQGGAAGAAAYLPREKEFFKFVVQWLLEGDTWARMPAFVKVFEEAEKLDGSLLPKIVKAISALCKVPLTAGWKHGSTEGQEVDLASFKLSPGETAILTDCAFFRSFKQARFEALFALAK</sequence>
<feature type="region of interest" description="Disordered" evidence="1">
    <location>
        <begin position="196"/>
        <end position="272"/>
    </location>
</feature>